<dbReference type="PANTHER" id="PTHR30273:SF2">
    <property type="entry name" value="PROTEIN FECR"/>
    <property type="match status" value="1"/>
</dbReference>
<dbReference type="InterPro" id="IPR006860">
    <property type="entry name" value="FecR"/>
</dbReference>
<keyword evidence="1" id="KW-0812">Transmembrane</keyword>
<accession>A0ABR7CZ90</accession>
<gene>
    <name evidence="4" type="ORF">H8S64_05135</name>
</gene>
<feature type="transmembrane region" description="Helical" evidence="1">
    <location>
        <begin position="93"/>
        <end position="113"/>
    </location>
</feature>
<feature type="domain" description="FecR protein" evidence="2">
    <location>
        <begin position="199"/>
        <end position="293"/>
    </location>
</feature>
<dbReference type="Gene3D" id="2.60.120.1440">
    <property type="match status" value="1"/>
</dbReference>
<keyword evidence="1" id="KW-1133">Transmembrane helix</keyword>
<sequence>MDEKYDRIEFILSHLREPEKLLDEKFIEWLLIKENKELFEEVILNREAFLREEYGRQIVVSEEWKKFRQKVQEKNMTSQRSRTIRQHRVGRRAWLSVVACTGVLLSVAGGLMLKQHFTKQKTIQVAKEVHKGKQGAILTTASGQVYDLTQTEIHLETPQGTQIVNDTSNLLAYQTNSPAGSQHQQVRDSQIILPSYHTIQIPAGTDYGVTLTDGTRIWLNCESKLRFPEQFEEGKPREVFLEGEGFFQVVHAEGWPFIVNTKGMKVQVTGTCFNVKSYPTEDIVHTTLVEGSVWAYTDKSKVLLKPSEQFRLDRITGETSVQKVDTDLYTGWVKGMFVFRNQRLEDVMNEVARWYGMTIFYTNPEAKEIKISANLDKYEEIDNLLEIINESGKVLAVRKANTITVQTR</sequence>
<proteinExistence type="predicted"/>
<dbReference type="PANTHER" id="PTHR30273">
    <property type="entry name" value="PERIPLASMIC SIGNAL SENSOR AND SIGMA FACTOR ACTIVATOR FECR-RELATED"/>
    <property type="match status" value="1"/>
</dbReference>
<evidence type="ECO:0000259" key="3">
    <source>
        <dbReference type="Pfam" id="PF16344"/>
    </source>
</evidence>
<dbReference type="InterPro" id="IPR012373">
    <property type="entry name" value="Ferrdict_sens_TM"/>
</dbReference>
<dbReference type="Gene3D" id="3.55.50.30">
    <property type="match status" value="1"/>
</dbReference>
<dbReference type="InterPro" id="IPR032508">
    <property type="entry name" value="FecR_C"/>
</dbReference>
<reference evidence="4 5" key="1">
    <citation type="submission" date="2020-08" db="EMBL/GenBank/DDBJ databases">
        <title>Genome public.</title>
        <authorList>
            <person name="Liu C."/>
            <person name="Sun Q."/>
        </authorList>
    </citation>
    <scope>NUCLEOTIDE SEQUENCE [LARGE SCALE GENOMIC DNA]</scope>
    <source>
        <strain evidence="4 5">NSJ-56</strain>
    </source>
</reference>
<keyword evidence="1" id="KW-0472">Membrane</keyword>
<evidence type="ECO:0000313" key="5">
    <source>
        <dbReference type="Proteomes" id="UP000646484"/>
    </source>
</evidence>
<evidence type="ECO:0000313" key="4">
    <source>
        <dbReference type="EMBL" id="MBC5620475.1"/>
    </source>
</evidence>
<name>A0ABR7CZ90_9BACT</name>
<dbReference type="Pfam" id="PF16344">
    <property type="entry name" value="FecR_C"/>
    <property type="match status" value="1"/>
</dbReference>
<evidence type="ECO:0000259" key="2">
    <source>
        <dbReference type="Pfam" id="PF04773"/>
    </source>
</evidence>
<protein>
    <submittedName>
        <fullName evidence="4">DUF4974 domain-containing protein</fullName>
    </submittedName>
</protein>
<evidence type="ECO:0000256" key="1">
    <source>
        <dbReference type="SAM" id="Phobius"/>
    </source>
</evidence>
<dbReference type="Proteomes" id="UP000646484">
    <property type="component" value="Unassembled WGS sequence"/>
</dbReference>
<dbReference type="Pfam" id="PF04773">
    <property type="entry name" value="FecR"/>
    <property type="match status" value="1"/>
</dbReference>
<dbReference type="RefSeq" id="WP_099292223.1">
    <property type="nucleotide sequence ID" value="NZ_JACOOH010000002.1"/>
</dbReference>
<comment type="caution">
    <text evidence="4">The sequence shown here is derived from an EMBL/GenBank/DDBJ whole genome shotgun (WGS) entry which is preliminary data.</text>
</comment>
<keyword evidence="5" id="KW-1185">Reference proteome</keyword>
<feature type="domain" description="Protein FecR C-terminal" evidence="3">
    <location>
        <begin position="337"/>
        <end position="405"/>
    </location>
</feature>
<organism evidence="4 5">
    <name type="scientific">Butyricimonas hominis</name>
    <dbReference type="NCBI Taxonomy" id="2763032"/>
    <lineage>
        <taxon>Bacteria</taxon>
        <taxon>Pseudomonadati</taxon>
        <taxon>Bacteroidota</taxon>
        <taxon>Bacteroidia</taxon>
        <taxon>Bacteroidales</taxon>
        <taxon>Odoribacteraceae</taxon>
        <taxon>Butyricimonas</taxon>
    </lineage>
</organism>
<dbReference type="EMBL" id="JACOOH010000002">
    <property type="protein sequence ID" value="MBC5620475.1"/>
    <property type="molecule type" value="Genomic_DNA"/>
</dbReference>